<feature type="compositionally biased region" description="Polar residues" evidence="1">
    <location>
        <begin position="281"/>
        <end position="291"/>
    </location>
</feature>
<accession>A0A3P8BPK6</accession>
<proteinExistence type="predicted"/>
<gene>
    <name evidence="2" type="ORF">HPBE_LOCUS17003</name>
</gene>
<feature type="region of interest" description="Disordered" evidence="1">
    <location>
        <begin position="246"/>
        <end position="303"/>
    </location>
</feature>
<evidence type="ECO:0000313" key="4">
    <source>
        <dbReference type="WBParaSite" id="HPBE_0001700401-mRNA-1"/>
    </source>
</evidence>
<feature type="compositionally biased region" description="Basic and acidic residues" evidence="1">
    <location>
        <begin position="292"/>
        <end position="303"/>
    </location>
</feature>
<evidence type="ECO:0000313" key="2">
    <source>
        <dbReference type="EMBL" id="VDP07654.1"/>
    </source>
</evidence>
<dbReference type="InterPro" id="IPR029063">
    <property type="entry name" value="SAM-dependent_MTases_sf"/>
</dbReference>
<feature type="compositionally biased region" description="Basic and acidic residues" evidence="1">
    <location>
        <begin position="266"/>
        <end position="280"/>
    </location>
</feature>
<name>A0A3P8BPK6_HELPZ</name>
<dbReference type="EMBL" id="UZAH01029740">
    <property type="protein sequence ID" value="VDP07654.1"/>
    <property type="molecule type" value="Genomic_DNA"/>
</dbReference>
<reference evidence="2 3" key="1">
    <citation type="submission" date="2018-11" db="EMBL/GenBank/DDBJ databases">
        <authorList>
            <consortium name="Pathogen Informatics"/>
        </authorList>
    </citation>
    <scope>NUCLEOTIDE SEQUENCE [LARGE SCALE GENOMIC DNA]</scope>
</reference>
<keyword evidence="3" id="KW-1185">Reference proteome</keyword>
<dbReference type="Gene3D" id="3.40.50.150">
    <property type="entry name" value="Vaccinia Virus protein VP39"/>
    <property type="match status" value="1"/>
</dbReference>
<dbReference type="AlphaFoldDB" id="A0A3P8BPK6"/>
<evidence type="ECO:0000256" key="1">
    <source>
        <dbReference type="SAM" id="MobiDB-lite"/>
    </source>
</evidence>
<protein>
    <submittedName>
        <fullName evidence="4">DDE-1 domain-containing protein</fullName>
    </submittedName>
</protein>
<reference evidence="4" key="2">
    <citation type="submission" date="2019-09" db="UniProtKB">
        <authorList>
            <consortium name="WormBaseParasite"/>
        </authorList>
    </citation>
    <scope>IDENTIFICATION</scope>
</reference>
<evidence type="ECO:0000313" key="3">
    <source>
        <dbReference type="Proteomes" id="UP000050761"/>
    </source>
</evidence>
<dbReference type="Proteomes" id="UP000050761">
    <property type="component" value="Unassembled WGS sequence"/>
</dbReference>
<dbReference type="WBParaSite" id="HPBE_0001700401-mRNA-1">
    <property type="protein sequence ID" value="HPBE_0001700401-mRNA-1"/>
    <property type="gene ID" value="HPBE_0001700401"/>
</dbReference>
<dbReference type="OrthoDB" id="5871589at2759"/>
<organism evidence="2">
    <name type="scientific">Heligmosomoides polygyrus</name>
    <name type="common">Parasitic roundworm</name>
    <dbReference type="NCBI Taxonomy" id="6339"/>
    <lineage>
        <taxon>Eukaryota</taxon>
        <taxon>Metazoa</taxon>
        <taxon>Ecdysozoa</taxon>
        <taxon>Nematoda</taxon>
        <taxon>Chromadorea</taxon>
        <taxon>Rhabditida</taxon>
        <taxon>Rhabditina</taxon>
        <taxon>Rhabditomorpha</taxon>
        <taxon>Strongyloidea</taxon>
        <taxon>Heligmosomidae</taxon>
        <taxon>Heligmosomoides</taxon>
    </lineage>
</organism>
<sequence length="303" mass="34238">MDRIRNEAIRQKFGVAPIADKVREARLRWYGHVLRGREDSVRKIALNFEVIGKRPRGRPKQRWADTATFVRKILLQGKEMSRMKLKVPKEFDQSEIDSSKWMPDTGSLDHALPQTIVIEDMFTSDAMEISRDTAARIVIIGLAAGYMNSYLHQAYPKTRAVTDWIPRDVKTTPGCPPTCCSDFFVKALNDRRDALRASRMNITVVEEDAKMVEVATKWFNLTLDDRHSVDVIDGVEFVERAVKEGNGSDLAHTPSHPELQLPGFHEGTKQTKDGSTEEPRQNTMETGVTDTGSDHAQADESLE</sequence>